<keyword evidence="8" id="KW-1185">Reference proteome</keyword>
<dbReference type="PANTHER" id="PTHR46832:SF1">
    <property type="entry name" value="5'-METHYLTHIOADENOSINE_S-ADENOSYLHOMOCYSTEINE NUCLEOSIDASE"/>
    <property type="match status" value="1"/>
</dbReference>
<sequence>MTASSPMSVTPGAAGLTRSTAADLPEVDAVVVGAMDEEVSPYARRAREAGRTAGRGQAELQHLTVAGARILLVRSGIGLVNAAAAATAALSVCRPRAILSTGSAGGLGAEVQVGDVVVGDRYTYTGADATAFDYALGQVPGMPITYEANPGLLSAARSLTTSGGTLRVGQMVSGDAFVTAGNVTQVREAFPHALTTDMETTALAQVAYSYGVPFLSVRAVSDLCGPVEDHREQVADFQLGLTGAAERSADLVFALLDR</sequence>
<evidence type="ECO:0000256" key="1">
    <source>
        <dbReference type="ARBA" id="ARBA00004945"/>
    </source>
</evidence>
<dbReference type="InterPro" id="IPR000845">
    <property type="entry name" value="Nucleoside_phosphorylase_d"/>
</dbReference>
<proteinExistence type="predicted"/>
<keyword evidence="4 7" id="KW-0378">Hydrolase</keyword>
<evidence type="ECO:0000256" key="5">
    <source>
        <dbReference type="ARBA" id="ARBA00023167"/>
    </source>
</evidence>
<dbReference type="InterPro" id="IPR010049">
    <property type="entry name" value="MTA_SAH_Nsdase"/>
</dbReference>
<name>A0ABW4L2Y9_9MICO</name>
<evidence type="ECO:0000313" key="8">
    <source>
        <dbReference type="Proteomes" id="UP001597277"/>
    </source>
</evidence>
<gene>
    <name evidence="7" type="primary">mtnN</name>
    <name evidence="7" type="ORF">ACFSE6_08380</name>
</gene>
<keyword evidence="7" id="KW-0326">Glycosidase</keyword>
<evidence type="ECO:0000259" key="6">
    <source>
        <dbReference type="Pfam" id="PF01048"/>
    </source>
</evidence>
<dbReference type="Proteomes" id="UP001597277">
    <property type="component" value="Unassembled WGS sequence"/>
</dbReference>
<dbReference type="PANTHER" id="PTHR46832">
    <property type="entry name" value="5'-METHYLTHIOADENOSINE/S-ADENOSYLHOMOCYSTEINE NUCLEOSIDASE"/>
    <property type="match status" value="1"/>
</dbReference>
<dbReference type="NCBIfam" id="TIGR01704">
    <property type="entry name" value="MTA_SAH-Nsdase"/>
    <property type="match status" value="1"/>
</dbReference>
<evidence type="ECO:0000256" key="2">
    <source>
        <dbReference type="ARBA" id="ARBA00011974"/>
    </source>
</evidence>
<dbReference type="GO" id="GO:0008782">
    <property type="term" value="F:adenosylhomocysteine nucleosidase activity"/>
    <property type="evidence" value="ECO:0007669"/>
    <property type="project" value="UniProtKB-EC"/>
</dbReference>
<evidence type="ECO:0000256" key="4">
    <source>
        <dbReference type="ARBA" id="ARBA00022801"/>
    </source>
</evidence>
<keyword evidence="3" id="KW-0028">Amino-acid biosynthesis</keyword>
<comment type="pathway">
    <text evidence="1">Amino-acid biosynthesis; L-methionine biosynthesis via salvage pathway; S-methyl-5-thio-alpha-D-ribose 1-phosphate from S-methyl-5'-thioadenosine (hydrolase route): step 1/2.</text>
</comment>
<dbReference type="EC" id="3.2.2.9" evidence="2"/>
<feature type="domain" description="Nucleoside phosphorylase" evidence="6">
    <location>
        <begin position="29"/>
        <end position="256"/>
    </location>
</feature>
<evidence type="ECO:0000313" key="7">
    <source>
        <dbReference type="EMBL" id="MFD1717848.1"/>
    </source>
</evidence>
<reference evidence="8" key="1">
    <citation type="journal article" date="2019" name="Int. J. Syst. Evol. Microbiol.">
        <title>The Global Catalogue of Microorganisms (GCM) 10K type strain sequencing project: providing services to taxonomists for standard genome sequencing and annotation.</title>
        <authorList>
            <consortium name="The Broad Institute Genomics Platform"/>
            <consortium name="The Broad Institute Genome Sequencing Center for Infectious Disease"/>
            <person name="Wu L."/>
            <person name="Ma J."/>
        </authorList>
    </citation>
    <scope>NUCLEOTIDE SEQUENCE [LARGE SCALE GENOMIC DNA]</scope>
    <source>
        <strain evidence="8">JCM 17130</strain>
    </source>
</reference>
<evidence type="ECO:0000256" key="3">
    <source>
        <dbReference type="ARBA" id="ARBA00022605"/>
    </source>
</evidence>
<comment type="caution">
    <text evidence="7">The sequence shown here is derived from an EMBL/GenBank/DDBJ whole genome shotgun (WGS) entry which is preliminary data.</text>
</comment>
<dbReference type="Gene3D" id="3.40.50.1580">
    <property type="entry name" value="Nucleoside phosphorylase domain"/>
    <property type="match status" value="1"/>
</dbReference>
<organism evidence="7 8">
    <name type="scientific">Georgenia deserti</name>
    <dbReference type="NCBI Taxonomy" id="2093781"/>
    <lineage>
        <taxon>Bacteria</taxon>
        <taxon>Bacillati</taxon>
        <taxon>Actinomycetota</taxon>
        <taxon>Actinomycetes</taxon>
        <taxon>Micrococcales</taxon>
        <taxon>Bogoriellaceae</taxon>
        <taxon>Georgenia</taxon>
    </lineage>
</organism>
<dbReference type="RefSeq" id="WP_388004950.1">
    <property type="nucleotide sequence ID" value="NZ_JBHUEE010000003.1"/>
</dbReference>
<dbReference type="EMBL" id="JBHUEE010000003">
    <property type="protein sequence ID" value="MFD1717848.1"/>
    <property type="molecule type" value="Genomic_DNA"/>
</dbReference>
<protein>
    <recommendedName>
        <fullName evidence="2">adenosylhomocysteine nucleosidase</fullName>
        <ecNumber evidence="2">3.2.2.9</ecNumber>
    </recommendedName>
</protein>
<dbReference type="CDD" id="cd09008">
    <property type="entry name" value="MTAN"/>
    <property type="match status" value="1"/>
</dbReference>
<dbReference type="Pfam" id="PF01048">
    <property type="entry name" value="PNP_UDP_1"/>
    <property type="match status" value="1"/>
</dbReference>
<dbReference type="SUPFAM" id="SSF53167">
    <property type="entry name" value="Purine and uridine phosphorylases"/>
    <property type="match status" value="1"/>
</dbReference>
<dbReference type="InterPro" id="IPR035994">
    <property type="entry name" value="Nucleoside_phosphorylase_sf"/>
</dbReference>
<keyword evidence="5" id="KW-0486">Methionine biosynthesis</keyword>
<dbReference type="GO" id="GO:0008930">
    <property type="term" value="F:methylthioadenosine nucleosidase activity"/>
    <property type="evidence" value="ECO:0007669"/>
    <property type="project" value="UniProtKB-EC"/>
</dbReference>
<accession>A0ABW4L2Y9</accession>